<keyword evidence="2" id="KW-1185">Reference proteome</keyword>
<dbReference type="EMBL" id="BJXB01000005">
    <property type="protein sequence ID" value="GEM45829.1"/>
    <property type="molecule type" value="Genomic_DNA"/>
</dbReference>
<evidence type="ECO:0000313" key="1">
    <source>
        <dbReference type="EMBL" id="GEM45829.1"/>
    </source>
</evidence>
<dbReference type="OrthoDB" id="66307at2"/>
<dbReference type="AlphaFoldDB" id="A0A511MZ66"/>
<protein>
    <recommendedName>
        <fullName evidence="3">DUF4258 domain-containing protein</fullName>
    </recommendedName>
</protein>
<evidence type="ECO:0000313" key="2">
    <source>
        <dbReference type="Proteomes" id="UP000321306"/>
    </source>
</evidence>
<dbReference type="RefSeq" id="WP_146883466.1">
    <property type="nucleotide sequence ID" value="NZ_BJXB01000005.1"/>
</dbReference>
<proteinExistence type="predicted"/>
<evidence type="ECO:0008006" key="3">
    <source>
        <dbReference type="Google" id="ProtNLM"/>
    </source>
</evidence>
<comment type="caution">
    <text evidence="1">The sequence shown here is derived from an EMBL/GenBank/DDBJ whole genome shotgun (WGS) entry which is preliminary data.</text>
</comment>
<accession>A0A511MZ66</accession>
<dbReference type="Proteomes" id="UP000321306">
    <property type="component" value="Unassembled WGS sequence"/>
</dbReference>
<organism evidence="1 2">
    <name type="scientific">Deinococcus cellulosilyticus (strain DSM 18568 / NBRC 106333 / KACC 11606 / 5516J-15)</name>
    <dbReference type="NCBI Taxonomy" id="1223518"/>
    <lineage>
        <taxon>Bacteria</taxon>
        <taxon>Thermotogati</taxon>
        <taxon>Deinococcota</taxon>
        <taxon>Deinococci</taxon>
        <taxon>Deinococcales</taxon>
        <taxon>Deinococcaceae</taxon>
        <taxon>Deinococcus</taxon>
    </lineage>
</organism>
<name>A0A511MZ66_DEIC1</name>
<sequence length="152" mass="17985">MQDWITRADALEIDTRDFVLKRAHQTLRDVMWEGRYDICEHAIQHARAQGFMEPDIVQVLHTGRIRAVYPQDRRWLVMGYFHSVNLKLPLHVVVDFHHKDHWIDVVTAYVPRNPHQILSRSRVALMLRFDNGQVKTKQVRPGAQKGKWKRSS</sequence>
<dbReference type="InterPro" id="IPR025354">
    <property type="entry name" value="DUF4258"/>
</dbReference>
<dbReference type="Pfam" id="PF14076">
    <property type="entry name" value="DUF4258"/>
    <property type="match status" value="1"/>
</dbReference>
<reference evidence="1 2" key="1">
    <citation type="submission" date="2019-07" db="EMBL/GenBank/DDBJ databases">
        <title>Whole genome shotgun sequence of Deinococcus cellulosilyticus NBRC 106333.</title>
        <authorList>
            <person name="Hosoyama A."/>
            <person name="Uohara A."/>
            <person name="Ohji S."/>
            <person name="Ichikawa N."/>
        </authorList>
    </citation>
    <scope>NUCLEOTIDE SEQUENCE [LARGE SCALE GENOMIC DNA]</scope>
    <source>
        <strain evidence="1 2">NBRC 106333</strain>
    </source>
</reference>
<gene>
    <name evidence="1" type="ORF">DC3_14640</name>
</gene>